<protein>
    <submittedName>
        <fullName evidence="10">MFS transporter</fullName>
    </submittedName>
</protein>
<dbReference type="InterPro" id="IPR051788">
    <property type="entry name" value="MFS_Transporter"/>
</dbReference>
<comment type="subcellular location">
    <subcellularLocation>
        <location evidence="1">Cell membrane</location>
        <topology evidence="1">Multi-pass membrane protein</topology>
    </subcellularLocation>
</comment>
<name>A0ABT2T1R7_9FIRM</name>
<evidence type="ECO:0000256" key="2">
    <source>
        <dbReference type="ARBA" id="ARBA00008335"/>
    </source>
</evidence>
<feature type="transmembrane region" description="Helical" evidence="8">
    <location>
        <begin position="348"/>
        <end position="369"/>
    </location>
</feature>
<feature type="transmembrane region" description="Helical" evidence="8">
    <location>
        <begin position="375"/>
        <end position="393"/>
    </location>
</feature>
<feature type="region of interest" description="Disordered" evidence="7">
    <location>
        <begin position="183"/>
        <end position="205"/>
    </location>
</feature>
<dbReference type="InterPro" id="IPR020846">
    <property type="entry name" value="MFS_dom"/>
</dbReference>
<keyword evidence="3" id="KW-0813">Transport</keyword>
<feature type="transmembrane region" description="Helical" evidence="8">
    <location>
        <begin position="92"/>
        <end position="113"/>
    </location>
</feature>
<evidence type="ECO:0000313" key="11">
    <source>
        <dbReference type="Proteomes" id="UP001652432"/>
    </source>
</evidence>
<evidence type="ECO:0000259" key="9">
    <source>
        <dbReference type="PROSITE" id="PS50850"/>
    </source>
</evidence>
<feature type="domain" description="Major facilitator superfamily (MFS) profile" evidence="9">
    <location>
        <begin position="5"/>
        <end position="399"/>
    </location>
</feature>
<feature type="transmembrane region" description="Helical" evidence="8">
    <location>
        <begin position="40"/>
        <end position="59"/>
    </location>
</feature>
<dbReference type="EMBL" id="JAOQKJ010000003">
    <property type="protein sequence ID" value="MCU6743694.1"/>
    <property type="molecule type" value="Genomic_DNA"/>
</dbReference>
<dbReference type="PANTHER" id="PTHR23514:SF3">
    <property type="entry name" value="BYPASS OF STOP CODON PROTEIN 6"/>
    <property type="match status" value="1"/>
</dbReference>
<dbReference type="InterPro" id="IPR036259">
    <property type="entry name" value="MFS_trans_sf"/>
</dbReference>
<comment type="caution">
    <text evidence="10">The sequence shown here is derived from an EMBL/GenBank/DDBJ whole genome shotgun (WGS) entry which is preliminary data.</text>
</comment>
<feature type="transmembrane region" description="Helical" evidence="8">
    <location>
        <begin position="157"/>
        <end position="179"/>
    </location>
</feature>
<keyword evidence="4 8" id="KW-0812">Transmembrane</keyword>
<evidence type="ECO:0000256" key="3">
    <source>
        <dbReference type="ARBA" id="ARBA00022448"/>
    </source>
</evidence>
<dbReference type="InterPro" id="IPR011701">
    <property type="entry name" value="MFS"/>
</dbReference>
<feature type="transmembrane region" description="Helical" evidence="8">
    <location>
        <begin position="289"/>
        <end position="309"/>
    </location>
</feature>
<proteinExistence type="inferred from homology"/>
<evidence type="ECO:0000256" key="8">
    <source>
        <dbReference type="SAM" id="Phobius"/>
    </source>
</evidence>
<feature type="transmembrane region" description="Helical" evidence="8">
    <location>
        <begin position="265"/>
        <end position="282"/>
    </location>
</feature>
<evidence type="ECO:0000256" key="6">
    <source>
        <dbReference type="ARBA" id="ARBA00023136"/>
    </source>
</evidence>
<feature type="transmembrane region" description="Helical" evidence="8">
    <location>
        <begin position="315"/>
        <end position="336"/>
    </location>
</feature>
<gene>
    <name evidence="10" type="ORF">OCV77_04115</name>
</gene>
<sequence length="408" mass="44028">MYSLLLAVIYLAFISLGLPDALLGSGWPTMYTQLQVPFSYAGIISMIISAGTIVSSFFSDRLTRKFGAGLVTAVSVLLTAGALFGFSVSDSFYLLCIMAIPYGLGAGAVDAALNNYVALHYSSRHMSWLHCFWGVGAAASPYIMGFCLGKGLGWSRGYFSVSMIQIVITVILFISLPLWKSRTDEKEGGTEPKCAEAEQKQTDQTKAAPSKALSFREILRIKGAPYILITFFAYSAMETTTGLWASSYLVQYLLMEPEKAAKFASFFYLGITVGRFLCGFVADRMGDKALIRLGGGIVGAGILLVLIPFPVTTPALLGLVIIGFGCAPVYPAIIHSTPFYFGKENSQALIGIQMACAYVGSTFMPPLFGTLAARIGIWLYPVVLLVFEVLMVLTSEKLNRIQNGSGTE</sequence>
<keyword evidence="11" id="KW-1185">Reference proteome</keyword>
<organism evidence="10 11">
    <name type="scientific">Suilimivivens aceti</name>
    <dbReference type="NCBI Taxonomy" id="2981774"/>
    <lineage>
        <taxon>Bacteria</taxon>
        <taxon>Bacillati</taxon>
        <taxon>Bacillota</taxon>
        <taxon>Clostridia</taxon>
        <taxon>Lachnospirales</taxon>
        <taxon>Lachnospiraceae</taxon>
        <taxon>Suilimivivens</taxon>
    </lineage>
</organism>
<evidence type="ECO:0000313" key="10">
    <source>
        <dbReference type="EMBL" id="MCU6743694.1"/>
    </source>
</evidence>
<dbReference type="Pfam" id="PF07690">
    <property type="entry name" value="MFS_1"/>
    <property type="match status" value="1"/>
</dbReference>
<dbReference type="PANTHER" id="PTHR23514">
    <property type="entry name" value="BYPASS OF STOP CODON PROTEIN 6"/>
    <property type="match status" value="1"/>
</dbReference>
<keyword evidence="6 8" id="KW-0472">Membrane</keyword>
<dbReference type="Gene3D" id="1.20.1250.20">
    <property type="entry name" value="MFS general substrate transporter like domains"/>
    <property type="match status" value="1"/>
</dbReference>
<evidence type="ECO:0000256" key="4">
    <source>
        <dbReference type="ARBA" id="ARBA00022692"/>
    </source>
</evidence>
<dbReference type="RefSeq" id="WP_262573551.1">
    <property type="nucleotide sequence ID" value="NZ_JAOQKJ010000003.1"/>
</dbReference>
<comment type="similarity">
    <text evidence="2">Belongs to the major facilitator superfamily.</text>
</comment>
<reference evidence="10 11" key="1">
    <citation type="journal article" date="2021" name="ISME Commun">
        <title>Automated analysis of genomic sequences facilitates high-throughput and comprehensive description of bacteria.</title>
        <authorList>
            <person name="Hitch T.C.A."/>
        </authorList>
    </citation>
    <scope>NUCLEOTIDE SEQUENCE [LARGE SCALE GENOMIC DNA]</scope>
    <source>
        <strain evidence="10 11">Sanger_18</strain>
    </source>
</reference>
<feature type="transmembrane region" description="Helical" evidence="8">
    <location>
        <begin position="66"/>
        <end position="86"/>
    </location>
</feature>
<evidence type="ECO:0000256" key="1">
    <source>
        <dbReference type="ARBA" id="ARBA00004651"/>
    </source>
</evidence>
<feature type="transmembrane region" description="Helical" evidence="8">
    <location>
        <begin position="125"/>
        <end position="145"/>
    </location>
</feature>
<feature type="compositionally biased region" description="Basic and acidic residues" evidence="7">
    <location>
        <begin position="183"/>
        <end position="203"/>
    </location>
</feature>
<dbReference type="PROSITE" id="PS50850">
    <property type="entry name" value="MFS"/>
    <property type="match status" value="1"/>
</dbReference>
<dbReference type="Proteomes" id="UP001652432">
    <property type="component" value="Unassembled WGS sequence"/>
</dbReference>
<accession>A0ABT2T1R7</accession>
<feature type="transmembrane region" description="Helical" evidence="8">
    <location>
        <begin position="226"/>
        <end position="245"/>
    </location>
</feature>
<evidence type="ECO:0000256" key="7">
    <source>
        <dbReference type="SAM" id="MobiDB-lite"/>
    </source>
</evidence>
<evidence type="ECO:0000256" key="5">
    <source>
        <dbReference type="ARBA" id="ARBA00022989"/>
    </source>
</evidence>
<dbReference type="SUPFAM" id="SSF103473">
    <property type="entry name" value="MFS general substrate transporter"/>
    <property type="match status" value="1"/>
</dbReference>
<keyword evidence="5 8" id="KW-1133">Transmembrane helix</keyword>